<evidence type="ECO:0000256" key="1">
    <source>
        <dbReference type="SAM" id="MobiDB-lite"/>
    </source>
</evidence>
<feature type="region of interest" description="Disordered" evidence="1">
    <location>
        <begin position="151"/>
        <end position="187"/>
    </location>
</feature>
<keyword evidence="5" id="KW-1185">Reference proteome</keyword>
<dbReference type="AlphaFoldDB" id="A0A151GNL4"/>
<evidence type="ECO:0000256" key="3">
    <source>
        <dbReference type="SAM" id="SignalP"/>
    </source>
</evidence>
<keyword evidence="2" id="KW-1133">Transmembrane helix</keyword>
<evidence type="ECO:0000313" key="4">
    <source>
        <dbReference type="EMBL" id="KYK58699.1"/>
    </source>
</evidence>
<dbReference type="RefSeq" id="XP_040658051.1">
    <property type="nucleotide sequence ID" value="XM_040803018.1"/>
</dbReference>
<evidence type="ECO:0000313" key="5">
    <source>
        <dbReference type="Proteomes" id="UP000076580"/>
    </source>
</evidence>
<keyword evidence="2" id="KW-0812">Transmembrane</keyword>
<sequence length="212" mass="21609">MRSTVTFLIVSALSSTTMSYNTTTVSLILPRQEVSCNASAVEAKPDITTFAATCSVLPVASEPNVLRPRMTLTIAQGPSTYSYSLGSIMTQSCVLDAEKDIASCTLNYLYEENEDGEVQKSEMRTRTTEVSGYKSLMVPVPVTAGVDITPIAPGQANGGPTATATSSNSAAGQANGGPTATATSSNSAAGPMAAPIAVVAGVAAVIAHAIIV</sequence>
<protein>
    <submittedName>
        <fullName evidence="4">Uncharacterized protein</fullName>
    </submittedName>
</protein>
<feature type="compositionally biased region" description="Low complexity" evidence="1">
    <location>
        <begin position="158"/>
        <end position="187"/>
    </location>
</feature>
<dbReference type="Proteomes" id="UP000076580">
    <property type="component" value="Chromosome 02"/>
</dbReference>
<dbReference type="STRING" id="98403.A0A151GNL4"/>
<evidence type="ECO:0000256" key="2">
    <source>
        <dbReference type="SAM" id="Phobius"/>
    </source>
</evidence>
<proteinExistence type="predicted"/>
<dbReference type="GeneID" id="63718359"/>
<comment type="caution">
    <text evidence="4">The sequence shown here is derived from an EMBL/GenBank/DDBJ whole genome shotgun (WGS) entry which is preliminary data.</text>
</comment>
<feature type="transmembrane region" description="Helical" evidence="2">
    <location>
        <begin position="192"/>
        <end position="211"/>
    </location>
</feature>
<reference evidence="4 5" key="1">
    <citation type="journal article" date="2016" name="Sci. Rep.">
        <title>Insights into Adaptations to a Near-Obligate Nematode Endoparasitic Lifestyle from the Finished Genome of Drechmeria coniospora.</title>
        <authorList>
            <person name="Zhang L."/>
            <person name="Zhou Z."/>
            <person name="Guo Q."/>
            <person name="Fokkens L."/>
            <person name="Miskei M."/>
            <person name="Pocsi I."/>
            <person name="Zhang W."/>
            <person name="Chen M."/>
            <person name="Wang L."/>
            <person name="Sun Y."/>
            <person name="Donzelli B.G."/>
            <person name="Gibson D.M."/>
            <person name="Nelson D.R."/>
            <person name="Luo J.G."/>
            <person name="Rep M."/>
            <person name="Liu H."/>
            <person name="Yang S."/>
            <person name="Wang J."/>
            <person name="Krasnoff S.B."/>
            <person name="Xu Y."/>
            <person name="Molnar I."/>
            <person name="Lin M."/>
        </authorList>
    </citation>
    <scope>NUCLEOTIDE SEQUENCE [LARGE SCALE GENOMIC DNA]</scope>
    <source>
        <strain evidence="4 5">ARSEF 6962</strain>
    </source>
</reference>
<keyword evidence="3" id="KW-0732">Signal</keyword>
<accession>A0A151GNL4</accession>
<gene>
    <name evidence="4" type="ORF">DCS_05716</name>
</gene>
<organism evidence="4 5">
    <name type="scientific">Drechmeria coniospora</name>
    <name type="common">Nematophagous fungus</name>
    <name type="synonym">Meria coniospora</name>
    <dbReference type="NCBI Taxonomy" id="98403"/>
    <lineage>
        <taxon>Eukaryota</taxon>
        <taxon>Fungi</taxon>
        <taxon>Dikarya</taxon>
        <taxon>Ascomycota</taxon>
        <taxon>Pezizomycotina</taxon>
        <taxon>Sordariomycetes</taxon>
        <taxon>Hypocreomycetidae</taxon>
        <taxon>Hypocreales</taxon>
        <taxon>Ophiocordycipitaceae</taxon>
        <taxon>Drechmeria</taxon>
    </lineage>
</organism>
<dbReference type="EMBL" id="LAYC01000002">
    <property type="protein sequence ID" value="KYK58699.1"/>
    <property type="molecule type" value="Genomic_DNA"/>
</dbReference>
<feature type="chain" id="PRO_5007580829" evidence="3">
    <location>
        <begin position="20"/>
        <end position="212"/>
    </location>
</feature>
<name>A0A151GNL4_DRECN</name>
<dbReference type="InParanoid" id="A0A151GNL4"/>
<feature type="signal peptide" evidence="3">
    <location>
        <begin position="1"/>
        <end position="19"/>
    </location>
</feature>
<keyword evidence="2" id="KW-0472">Membrane</keyword>